<feature type="domain" description="Cysteinyl-tRNA ligase anticodon binding" evidence="2">
    <location>
        <begin position="174"/>
        <end position="224"/>
    </location>
</feature>
<keyword evidence="5" id="KW-1185">Reference proteome</keyword>
<dbReference type="Pfam" id="PF23493">
    <property type="entry name" value="CysS_C"/>
    <property type="match status" value="1"/>
</dbReference>
<dbReference type="Proteomes" id="UP000552097">
    <property type="component" value="Unassembled WGS sequence"/>
</dbReference>
<feature type="transmembrane region" description="Helical" evidence="1">
    <location>
        <begin position="62"/>
        <end position="84"/>
    </location>
</feature>
<proteinExistence type="predicted"/>
<sequence>MSARRTTVVAEPHGQVALVSVGFPLVGAGVVWGLKSVAGWVADLSWAPMQGPFRLVASIPEPWATIGSLAVGAVLGLVVAGIAAHERLVVEVFNEGVELLRGGKHRSFDRTLVSGAFLDGKKLVLLGVDTGELARENHDLKPAELADAFQSHGYQWLEGGDPYRDDYRRWVDGSPGLPPGANALLKVRAEALRKGDNTDAAELRDELSRLGVVVREEKKRQYWRLTRQLP</sequence>
<comment type="caution">
    <text evidence="4">The sequence shown here is derived from an EMBL/GenBank/DDBJ whole genome shotgun (WGS) entry which is preliminary data.</text>
</comment>
<evidence type="ECO:0000313" key="5">
    <source>
        <dbReference type="Proteomes" id="UP000552097"/>
    </source>
</evidence>
<evidence type="ECO:0000259" key="3">
    <source>
        <dbReference type="Pfam" id="PF23494"/>
    </source>
</evidence>
<dbReference type="AlphaFoldDB" id="A0A7W9HUL4"/>
<keyword evidence="1" id="KW-1133">Transmembrane helix</keyword>
<keyword evidence="1" id="KW-0472">Membrane</keyword>
<evidence type="ECO:0000259" key="2">
    <source>
        <dbReference type="Pfam" id="PF23493"/>
    </source>
</evidence>
<dbReference type="Pfam" id="PF23494">
    <property type="entry name" value="bPH_10"/>
    <property type="match status" value="1"/>
</dbReference>
<dbReference type="RefSeq" id="WP_184928423.1">
    <property type="nucleotide sequence ID" value="NZ_JACHMO010000001.1"/>
</dbReference>
<organism evidence="4 5">
    <name type="scientific">Saccharothrix ecbatanensis</name>
    <dbReference type="NCBI Taxonomy" id="1105145"/>
    <lineage>
        <taxon>Bacteria</taxon>
        <taxon>Bacillati</taxon>
        <taxon>Actinomycetota</taxon>
        <taxon>Actinomycetes</taxon>
        <taxon>Pseudonocardiales</taxon>
        <taxon>Pseudonocardiaceae</taxon>
        <taxon>Saccharothrix</taxon>
    </lineage>
</organism>
<reference evidence="4 5" key="1">
    <citation type="submission" date="2020-08" db="EMBL/GenBank/DDBJ databases">
        <title>Sequencing the genomes of 1000 actinobacteria strains.</title>
        <authorList>
            <person name="Klenk H.-P."/>
        </authorList>
    </citation>
    <scope>NUCLEOTIDE SEQUENCE [LARGE SCALE GENOMIC DNA]</scope>
    <source>
        <strain evidence="4 5">DSM 45486</strain>
    </source>
</reference>
<feature type="domain" description="YqeB PH" evidence="3">
    <location>
        <begin position="7"/>
        <end position="156"/>
    </location>
</feature>
<protein>
    <submittedName>
        <fullName evidence="4">Uncharacterized protein</fullName>
    </submittedName>
</protein>
<keyword evidence="1" id="KW-0812">Transmembrane</keyword>
<dbReference type="InterPro" id="IPR057798">
    <property type="entry name" value="PH_YqeB"/>
</dbReference>
<evidence type="ECO:0000313" key="4">
    <source>
        <dbReference type="EMBL" id="MBB5808535.1"/>
    </source>
</evidence>
<gene>
    <name evidence="4" type="ORF">F4560_008303</name>
</gene>
<dbReference type="InterPro" id="IPR056411">
    <property type="entry name" value="CysS_C"/>
</dbReference>
<evidence type="ECO:0000256" key="1">
    <source>
        <dbReference type="SAM" id="Phobius"/>
    </source>
</evidence>
<accession>A0A7W9HUL4</accession>
<name>A0A7W9HUL4_9PSEU</name>
<dbReference type="EMBL" id="JACHMO010000001">
    <property type="protein sequence ID" value="MBB5808535.1"/>
    <property type="molecule type" value="Genomic_DNA"/>
</dbReference>
<feature type="transmembrane region" description="Helical" evidence="1">
    <location>
        <begin position="21"/>
        <end position="42"/>
    </location>
</feature>